<dbReference type="Pfam" id="PF00440">
    <property type="entry name" value="TetR_N"/>
    <property type="match status" value="1"/>
</dbReference>
<dbReference type="Proteomes" id="UP001165405">
    <property type="component" value="Unassembled WGS sequence"/>
</dbReference>
<keyword evidence="7" id="KW-1185">Reference proteome</keyword>
<dbReference type="RefSeq" id="WP_236089643.1">
    <property type="nucleotide sequence ID" value="NZ_JAKGSG010000035.1"/>
</dbReference>
<dbReference type="Gene3D" id="1.10.357.10">
    <property type="entry name" value="Tetracycline Repressor, domain 2"/>
    <property type="match status" value="1"/>
</dbReference>
<name>A0AA41QGM5_9MICO</name>
<keyword evidence="1" id="KW-0805">Transcription regulation</keyword>
<dbReference type="InterPro" id="IPR050109">
    <property type="entry name" value="HTH-type_TetR-like_transc_reg"/>
</dbReference>
<proteinExistence type="predicted"/>
<organism evidence="6 7">
    <name type="scientific">Antribacter soli</name>
    <dbReference type="NCBI Taxonomy" id="2910976"/>
    <lineage>
        <taxon>Bacteria</taxon>
        <taxon>Bacillati</taxon>
        <taxon>Actinomycetota</taxon>
        <taxon>Actinomycetes</taxon>
        <taxon>Micrococcales</taxon>
        <taxon>Promicromonosporaceae</taxon>
        <taxon>Antribacter</taxon>
    </lineage>
</organism>
<evidence type="ECO:0000256" key="2">
    <source>
        <dbReference type="ARBA" id="ARBA00023125"/>
    </source>
</evidence>
<dbReference type="PRINTS" id="PR00455">
    <property type="entry name" value="HTHTETR"/>
</dbReference>
<evidence type="ECO:0000313" key="6">
    <source>
        <dbReference type="EMBL" id="MCF4121842.1"/>
    </source>
</evidence>
<evidence type="ECO:0000256" key="4">
    <source>
        <dbReference type="PROSITE-ProRule" id="PRU00335"/>
    </source>
</evidence>
<evidence type="ECO:0000256" key="1">
    <source>
        <dbReference type="ARBA" id="ARBA00023015"/>
    </source>
</evidence>
<dbReference type="PANTHER" id="PTHR30055">
    <property type="entry name" value="HTH-TYPE TRANSCRIPTIONAL REGULATOR RUTR"/>
    <property type="match status" value="1"/>
</dbReference>
<dbReference type="GO" id="GO:0000976">
    <property type="term" value="F:transcription cis-regulatory region binding"/>
    <property type="evidence" value="ECO:0007669"/>
    <property type="project" value="TreeGrafter"/>
</dbReference>
<keyword evidence="3" id="KW-0804">Transcription</keyword>
<evidence type="ECO:0000259" key="5">
    <source>
        <dbReference type="PROSITE" id="PS50977"/>
    </source>
</evidence>
<feature type="DNA-binding region" description="H-T-H motif" evidence="4">
    <location>
        <begin position="35"/>
        <end position="54"/>
    </location>
</feature>
<feature type="domain" description="HTH tetR-type" evidence="5">
    <location>
        <begin position="12"/>
        <end position="72"/>
    </location>
</feature>
<dbReference type="GO" id="GO:0003700">
    <property type="term" value="F:DNA-binding transcription factor activity"/>
    <property type="evidence" value="ECO:0007669"/>
    <property type="project" value="TreeGrafter"/>
</dbReference>
<sequence length="212" mass="22944">MAIQDRRAALKTANRHAIIVAAAQIVSERGLPGLTADELAARADVSRRTIFNHFGSLDEIVTAGFIEAMGVIVEEFTAVAEATPVGEGTAASMFDEIAQVIRATDIVTPLSRMLRLLSPEDPMDAHQDARVRESLRIISDRLAAEVLRRHHGADPLDVNVLVGSLTGGLGVVALHWHVRTGASDDPESRAVWDELVDRVLTTLRDGFGRARD</sequence>
<gene>
    <name evidence="6" type="ORF">L1785_12700</name>
</gene>
<keyword evidence="2 4" id="KW-0238">DNA-binding</keyword>
<dbReference type="EMBL" id="JAKGSG010000035">
    <property type="protein sequence ID" value="MCF4121842.1"/>
    <property type="molecule type" value="Genomic_DNA"/>
</dbReference>
<dbReference type="AlphaFoldDB" id="A0AA41QGM5"/>
<dbReference type="InterPro" id="IPR009057">
    <property type="entry name" value="Homeodomain-like_sf"/>
</dbReference>
<dbReference type="SUPFAM" id="SSF46689">
    <property type="entry name" value="Homeodomain-like"/>
    <property type="match status" value="1"/>
</dbReference>
<comment type="caution">
    <text evidence="6">The sequence shown here is derived from an EMBL/GenBank/DDBJ whole genome shotgun (WGS) entry which is preliminary data.</text>
</comment>
<evidence type="ECO:0000256" key="3">
    <source>
        <dbReference type="ARBA" id="ARBA00023163"/>
    </source>
</evidence>
<dbReference type="InterPro" id="IPR001647">
    <property type="entry name" value="HTH_TetR"/>
</dbReference>
<dbReference type="PROSITE" id="PS50977">
    <property type="entry name" value="HTH_TETR_2"/>
    <property type="match status" value="1"/>
</dbReference>
<dbReference type="Gene3D" id="1.10.10.60">
    <property type="entry name" value="Homeodomain-like"/>
    <property type="match status" value="1"/>
</dbReference>
<dbReference type="PANTHER" id="PTHR30055:SF234">
    <property type="entry name" value="HTH-TYPE TRANSCRIPTIONAL REGULATOR BETI"/>
    <property type="match status" value="1"/>
</dbReference>
<protein>
    <submittedName>
        <fullName evidence="6">TetR/AcrR family transcriptional regulator</fullName>
    </submittedName>
</protein>
<reference evidence="6" key="1">
    <citation type="submission" date="2022-01" db="EMBL/GenBank/DDBJ databases">
        <title>Antribacter sp. nov., isolated from Guizhou of China.</title>
        <authorList>
            <person name="Chengliang C."/>
            <person name="Ya Z."/>
        </authorList>
    </citation>
    <scope>NUCLEOTIDE SEQUENCE</scope>
    <source>
        <strain evidence="6">KLBMP 9083</strain>
    </source>
</reference>
<evidence type="ECO:0000313" key="7">
    <source>
        <dbReference type="Proteomes" id="UP001165405"/>
    </source>
</evidence>
<accession>A0AA41QGM5</accession>